<evidence type="ECO:0000256" key="2">
    <source>
        <dbReference type="SAM" id="MobiDB-lite"/>
    </source>
</evidence>
<sequence>MAPTHILQRALDDAINHPTFAARLPPLSEKRWMEILDRSYEAHRENDRLEFVGDALMYAALARQMYQQYPRGSPHFYTCLRAALNSNATFSHIAEKMEFYCVSQMVLRALTERTFGEGVLAPSKSRGAVKLTADLFETMVAAYYWEAGFEELFKWVREIYQPLISATADEYFSYRRQYGPAPLEQRDISAQTRFAPGRLYPGPPRNAPSVYSMKKSSKQVTPIKHRLHTAKQTKARSPRSLNMKRAILGSSNIVPKVVPAKKCLKPAPSANVIQGVQVAPSAKRAILIDLTQDSDSESDDERPSGSHSRATPLRSRRTVAVSKQPTAPPGLPLPRTSAVQGAGLTMTMANPAGYGSLDTDSESDDEMLLVSMLTTDSLGSDMDCTSSDVELPIGVWQVGRGR</sequence>
<dbReference type="SMART" id="SM00535">
    <property type="entry name" value="RIBOc"/>
    <property type="match status" value="1"/>
</dbReference>
<evidence type="ECO:0000313" key="4">
    <source>
        <dbReference type="EMBL" id="TBU34804.1"/>
    </source>
</evidence>
<gene>
    <name evidence="4" type="ORF">BD311DRAFT_683025</name>
</gene>
<dbReference type="Gene3D" id="1.10.1520.10">
    <property type="entry name" value="Ribonuclease III domain"/>
    <property type="match status" value="1"/>
</dbReference>
<feature type="region of interest" description="Disordered" evidence="2">
    <location>
        <begin position="194"/>
        <end position="242"/>
    </location>
</feature>
<proteinExistence type="predicted"/>
<dbReference type="GO" id="GO:0006396">
    <property type="term" value="P:RNA processing"/>
    <property type="evidence" value="ECO:0007669"/>
    <property type="project" value="InterPro"/>
</dbReference>
<name>A0A4Q9N2N4_9APHY</name>
<evidence type="ECO:0000256" key="1">
    <source>
        <dbReference type="ARBA" id="ARBA00022801"/>
    </source>
</evidence>
<dbReference type="PANTHER" id="PTHR14950">
    <property type="entry name" value="DICER-RELATED"/>
    <property type="match status" value="1"/>
</dbReference>
<dbReference type="PROSITE" id="PS00517">
    <property type="entry name" value="RNASE_3_1"/>
    <property type="match status" value="1"/>
</dbReference>
<organism evidence="4">
    <name type="scientific">Dichomitus squalens</name>
    <dbReference type="NCBI Taxonomy" id="114155"/>
    <lineage>
        <taxon>Eukaryota</taxon>
        <taxon>Fungi</taxon>
        <taxon>Dikarya</taxon>
        <taxon>Basidiomycota</taxon>
        <taxon>Agaricomycotina</taxon>
        <taxon>Agaricomycetes</taxon>
        <taxon>Polyporales</taxon>
        <taxon>Polyporaceae</taxon>
        <taxon>Dichomitus</taxon>
    </lineage>
</organism>
<dbReference type="Pfam" id="PF00636">
    <property type="entry name" value="Ribonuclease_3"/>
    <property type="match status" value="1"/>
</dbReference>
<evidence type="ECO:0000259" key="3">
    <source>
        <dbReference type="PROSITE" id="PS50142"/>
    </source>
</evidence>
<dbReference type="InterPro" id="IPR036389">
    <property type="entry name" value="RNase_III_sf"/>
</dbReference>
<dbReference type="Proteomes" id="UP000292957">
    <property type="component" value="Unassembled WGS sequence"/>
</dbReference>
<accession>A0A4Q9N2N4</accession>
<dbReference type="PANTHER" id="PTHR14950:SF37">
    <property type="entry name" value="ENDORIBONUCLEASE DICER"/>
    <property type="match status" value="1"/>
</dbReference>
<dbReference type="SUPFAM" id="SSF69065">
    <property type="entry name" value="RNase III domain-like"/>
    <property type="match status" value="1"/>
</dbReference>
<dbReference type="AlphaFoldDB" id="A0A4Q9N2N4"/>
<dbReference type="OrthoDB" id="416741at2759"/>
<feature type="compositionally biased region" description="Basic residues" evidence="2">
    <location>
        <begin position="223"/>
        <end position="237"/>
    </location>
</feature>
<feature type="domain" description="RNase III" evidence="3">
    <location>
        <begin position="43"/>
        <end position="148"/>
    </location>
</feature>
<dbReference type="InterPro" id="IPR000999">
    <property type="entry name" value="RNase_III_dom"/>
</dbReference>
<dbReference type="PROSITE" id="PS50142">
    <property type="entry name" value="RNASE_3_2"/>
    <property type="match status" value="1"/>
</dbReference>
<reference evidence="4" key="1">
    <citation type="submission" date="2019-01" db="EMBL/GenBank/DDBJ databases">
        <title>Draft genome sequences of three monokaryotic isolates of the white-rot basidiomycete fungus Dichomitus squalens.</title>
        <authorList>
            <consortium name="DOE Joint Genome Institute"/>
            <person name="Lopez S.C."/>
            <person name="Andreopoulos B."/>
            <person name="Pangilinan J."/>
            <person name="Lipzen A."/>
            <person name="Riley R."/>
            <person name="Ahrendt S."/>
            <person name="Ng V."/>
            <person name="Barry K."/>
            <person name="Daum C."/>
            <person name="Grigoriev I.V."/>
            <person name="Hilden K.S."/>
            <person name="Makela M.R."/>
            <person name="de Vries R.P."/>
        </authorList>
    </citation>
    <scope>NUCLEOTIDE SEQUENCE [LARGE SCALE GENOMIC DNA]</scope>
    <source>
        <strain evidence="4">OM18370.1</strain>
    </source>
</reference>
<dbReference type="EMBL" id="ML143388">
    <property type="protein sequence ID" value="TBU34804.1"/>
    <property type="molecule type" value="Genomic_DNA"/>
</dbReference>
<protein>
    <submittedName>
        <fullName evidence="4">Ribonuclease III domain-containing protein</fullName>
    </submittedName>
</protein>
<keyword evidence="1" id="KW-0378">Hydrolase</keyword>
<dbReference type="GO" id="GO:0004525">
    <property type="term" value="F:ribonuclease III activity"/>
    <property type="evidence" value="ECO:0007669"/>
    <property type="project" value="InterPro"/>
</dbReference>
<dbReference type="CDD" id="cd00593">
    <property type="entry name" value="RIBOc"/>
    <property type="match status" value="1"/>
</dbReference>
<feature type="region of interest" description="Disordered" evidence="2">
    <location>
        <begin position="291"/>
        <end position="335"/>
    </location>
</feature>